<feature type="region of interest" description="Disordered" evidence="1">
    <location>
        <begin position="118"/>
        <end position="163"/>
    </location>
</feature>
<keyword evidence="3" id="KW-1185">Reference proteome</keyword>
<reference evidence="2" key="1">
    <citation type="journal article" date="2020" name="Stud. Mycol.">
        <title>101 Dothideomycetes genomes: a test case for predicting lifestyles and emergence of pathogens.</title>
        <authorList>
            <person name="Haridas S."/>
            <person name="Albert R."/>
            <person name="Binder M."/>
            <person name="Bloem J."/>
            <person name="Labutti K."/>
            <person name="Salamov A."/>
            <person name="Andreopoulos B."/>
            <person name="Baker S."/>
            <person name="Barry K."/>
            <person name="Bills G."/>
            <person name="Bluhm B."/>
            <person name="Cannon C."/>
            <person name="Castanera R."/>
            <person name="Culley D."/>
            <person name="Daum C."/>
            <person name="Ezra D."/>
            <person name="Gonzalez J."/>
            <person name="Henrissat B."/>
            <person name="Kuo A."/>
            <person name="Liang C."/>
            <person name="Lipzen A."/>
            <person name="Lutzoni F."/>
            <person name="Magnuson J."/>
            <person name="Mondo S."/>
            <person name="Nolan M."/>
            <person name="Ohm R."/>
            <person name="Pangilinan J."/>
            <person name="Park H.-J."/>
            <person name="Ramirez L."/>
            <person name="Alfaro M."/>
            <person name="Sun H."/>
            <person name="Tritt A."/>
            <person name="Yoshinaga Y."/>
            <person name="Zwiers L.-H."/>
            <person name="Turgeon B."/>
            <person name="Goodwin S."/>
            <person name="Spatafora J."/>
            <person name="Crous P."/>
            <person name="Grigoriev I."/>
        </authorList>
    </citation>
    <scope>NUCLEOTIDE SEQUENCE</scope>
    <source>
        <strain evidence="2">CBS 119925</strain>
    </source>
</reference>
<feature type="region of interest" description="Disordered" evidence="1">
    <location>
        <begin position="1"/>
        <end position="81"/>
    </location>
</feature>
<accession>A0A6A6V4N3</accession>
<feature type="compositionally biased region" description="Basic residues" evidence="1">
    <location>
        <begin position="8"/>
        <end position="17"/>
    </location>
</feature>
<dbReference type="EMBL" id="MU006587">
    <property type="protein sequence ID" value="KAF2744674.1"/>
    <property type="molecule type" value="Genomic_DNA"/>
</dbReference>
<protein>
    <submittedName>
        <fullName evidence="2">Uncharacterized protein</fullName>
    </submittedName>
</protein>
<organism evidence="2 3">
    <name type="scientific">Sporormia fimetaria CBS 119925</name>
    <dbReference type="NCBI Taxonomy" id="1340428"/>
    <lineage>
        <taxon>Eukaryota</taxon>
        <taxon>Fungi</taxon>
        <taxon>Dikarya</taxon>
        <taxon>Ascomycota</taxon>
        <taxon>Pezizomycotina</taxon>
        <taxon>Dothideomycetes</taxon>
        <taxon>Pleosporomycetidae</taxon>
        <taxon>Pleosporales</taxon>
        <taxon>Sporormiaceae</taxon>
        <taxon>Sporormia</taxon>
    </lineage>
</organism>
<feature type="compositionally biased region" description="Basic residues" evidence="1">
    <location>
        <begin position="27"/>
        <end position="38"/>
    </location>
</feature>
<dbReference type="Proteomes" id="UP000799440">
    <property type="component" value="Unassembled WGS sequence"/>
</dbReference>
<dbReference type="OrthoDB" id="3792834at2759"/>
<dbReference type="AlphaFoldDB" id="A0A6A6V4N3"/>
<evidence type="ECO:0000313" key="2">
    <source>
        <dbReference type="EMBL" id="KAF2744674.1"/>
    </source>
</evidence>
<name>A0A6A6V4N3_9PLEO</name>
<sequence>MPTQKVVSTHRRRKKAKAKQETAYDSKKKKVVAQKRPRQQPTPASEEPERPDQNHLEQGEEQGWSGRVTDTRQALPNPRPKIALRFKVPKGCGWTGHGMATTRAGRVVKKTKKMKAAVREMLDSSPPPDNQHGADGSVHDSISPPAPINNATPGRRDLAKTFYTPPHSPPDFLSTIDPEIHTHLANLLAFPDIPIKLPTLRTPHTNPSLAIHSEYDTIHPWTSRQLFHLYLLAYSQSHHHICDLIVDTWILAFHVVEASANSSKWIPLRNPRPSAQYIRPPPSPSALRNLPKLDGLVTGFDPVRLNELYAHTRADCGARMLWADAMALSGKWLERRLNKKGSMMKDWNAELVWDVMMTGLRGWRQRLTLGVEEGDKGREKWCKRYHEHVRVGGECYWVLKEKGKGKEGEGEEC</sequence>
<feature type="compositionally biased region" description="Basic and acidic residues" evidence="1">
    <location>
        <begin position="47"/>
        <end position="58"/>
    </location>
</feature>
<proteinExistence type="predicted"/>
<gene>
    <name evidence="2" type="ORF">M011DRAFT_460711</name>
</gene>
<evidence type="ECO:0000313" key="3">
    <source>
        <dbReference type="Proteomes" id="UP000799440"/>
    </source>
</evidence>
<evidence type="ECO:0000256" key="1">
    <source>
        <dbReference type="SAM" id="MobiDB-lite"/>
    </source>
</evidence>